<evidence type="ECO:0000256" key="7">
    <source>
        <dbReference type="ARBA" id="ARBA00023136"/>
    </source>
</evidence>
<sequence length="166" mass="17646">MPTLQLPPFLVARMLRVALGGLLVVLLQWLVLNRLLLWGAYPDAVLLFVAYLGLAYGRRAGLIGGFASGLLLDALLDSWGLHALAKSLIGFLVGLFALEEPEAFRPTLGQAFLGGLVLALVHNGLLVALLALAAGTRTAFMVEALWLGSALYTAFLSALVVLVRPN</sequence>
<reference evidence="10" key="1">
    <citation type="submission" date="2016-11" db="EMBL/GenBank/DDBJ databases">
        <authorList>
            <person name="Varghese N."/>
            <person name="Submissions S."/>
        </authorList>
    </citation>
    <scope>NUCLEOTIDE SEQUENCE [LARGE SCALE GENOMIC DNA]</scope>
    <source>
        <strain evidence="10">DSM 22212</strain>
    </source>
</reference>
<name>A0A1M6QC59_9BACT</name>
<evidence type="ECO:0000256" key="5">
    <source>
        <dbReference type="ARBA" id="ARBA00022960"/>
    </source>
</evidence>
<keyword evidence="5" id="KW-0133">Cell shape</keyword>
<dbReference type="GO" id="GO:0005886">
    <property type="term" value="C:plasma membrane"/>
    <property type="evidence" value="ECO:0007669"/>
    <property type="project" value="UniProtKB-SubCell"/>
</dbReference>
<organism evidence="9 10">
    <name type="scientific">Rhodothermus profundi</name>
    <dbReference type="NCBI Taxonomy" id="633813"/>
    <lineage>
        <taxon>Bacteria</taxon>
        <taxon>Pseudomonadati</taxon>
        <taxon>Rhodothermota</taxon>
        <taxon>Rhodothermia</taxon>
        <taxon>Rhodothermales</taxon>
        <taxon>Rhodothermaceae</taxon>
        <taxon>Rhodothermus</taxon>
    </lineage>
</organism>
<proteinExistence type="inferred from homology"/>
<keyword evidence="3" id="KW-1003">Cell membrane</keyword>
<dbReference type="Proteomes" id="UP000185812">
    <property type="component" value="Unassembled WGS sequence"/>
</dbReference>
<feature type="transmembrane region" description="Helical" evidence="8">
    <location>
        <begin position="110"/>
        <end position="132"/>
    </location>
</feature>
<accession>A0A1M6QC59</accession>
<protein>
    <submittedName>
        <fullName evidence="9">Rod shape-determining protein MreD</fullName>
    </submittedName>
</protein>
<keyword evidence="7 8" id="KW-0472">Membrane</keyword>
<comment type="similarity">
    <text evidence="2">Belongs to the MreD family.</text>
</comment>
<evidence type="ECO:0000256" key="1">
    <source>
        <dbReference type="ARBA" id="ARBA00004651"/>
    </source>
</evidence>
<keyword evidence="4 8" id="KW-0812">Transmembrane</keyword>
<dbReference type="RefSeq" id="WP_072714403.1">
    <property type="nucleotide sequence ID" value="NZ_FRAU01000001.1"/>
</dbReference>
<dbReference type="Pfam" id="PF04093">
    <property type="entry name" value="MreD"/>
    <property type="match status" value="1"/>
</dbReference>
<feature type="transmembrane region" description="Helical" evidence="8">
    <location>
        <begin position="79"/>
        <end position="98"/>
    </location>
</feature>
<evidence type="ECO:0000256" key="8">
    <source>
        <dbReference type="SAM" id="Phobius"/>
    </source>
</evidence>
<evidence type="ECO:0000256" key="4">
    <source>
        <dbReference type="ARBA" id="ARBA00022692"/>
    </source>
</evidence>
<evidence type="ECO:0000256" key="2">
    <source>
        <dbReference type="ARBA" id="ARBA00007776"/>
    </source>
</evidence>
<keyword evidence="6 8" id="KW-1133">Transmembrane helix</keyword>
<dbReference type="InterPro" id="IPR007227">
    <property type="entry name" value="Cell_shape_determining_MreD"/>
</dbReference>
<evidence type="ECO:0000256" key="6">
    <source>
        <dbReference type="ARBA" id="ARBA00022989"/>
    </source>
</evidence>
<evidence type="ECO:0000313" key="9">
    <source>
        <dbReference type="EMBL" id="SHK17663.1"/>
    </source>
</evidence>
<comment type="subcellular location">
    <subcellularLocation>
        <location evidence="1">Cell membrane</location>
        <topology evidence="1">Multi-pass membrane protein</topology>
    </subcellularLocation>
</comment>
<dbReference type="STRING" id="633813.SAMN04488087_0553"/>
<keyword evidence="10" id="KW-1185">Reference proteome</keyword>
<feature type="transmembrane region" description="Helical" evidence="8">
    <location>
        <begin position="44"/>
        <end position="67"/>
    </location>
</feature>
<evidence type="ECO:0000256" key="3">
    <source>
        <dbReference type="ARBA" id="ARBA00022475"/>
    </source>
</evidence>
<evidence type="ECO:0000313" key="10">
    <source>
        <dbReference type="Proteomes" id="UP000185812"/>
    </source>
</evidence>
<gene>
    <name evidence="9" type="ORF">SAMN04488087_0553</name>
</gene>
<dbReference type="EMBL" id="FRAU01000001">
    <property type="protein sequence ID" value="SHK17663.1"/>
    <property type="molecule type" value="Genomic_DNA"/>
</dbReference>
<feature type="transmembrane region" description="Helical" evidence="8">
    <location>
        <begin position="12"/>
        <end position="32"/>
    </location>
</feature>
<feature type="transmembrane region" description="Helical" evidence="8">
    <location>
        <begin position="144"/>
        <end position="163"/>
    </location>
</feature>
<dbReference type="AlphaFoldDB" id="A0A1M6QC59"/>
<dbReference type="OrthoDB" id="1495096at2"/>
<dbReference type="NCBIfam" id="TIGR03426">
    <property type="entry name" value="shape_MreD"/>
    <property type="match status" value="1"/>
</dbReference>
<dbReference type="GO" id="GO:0008360">
    <property type="term" value="P:regulation of cell shape"/>
    <property type="evidence" value="ECO:0007669"/>
    <property type="project" value="UniProtKB-KW"/>
</dbReference>